<evidence type="ECO:0000256" key="7">
    <source>
        <dbReference type="ARBA" id="ARBA00022989"/>
    </source>
</evidence>
<comment type="similarity">
    <text evidence="10">Belongs to the protein-tyrosine phosphatase family. Receptor class 3 subfamily.</text>
</comment>
<accession>A0A8M1KHQ4</accession>
<dbReference type="FunFam" id="3.90.190.10:FF:000009">
    <property type="entry name" value="Receptor-type tyrosine-protein phosphatase beta"/>
    <property type="match status" value="1"/>
</dbReference>
<evidence type="ECO:0000256" key="9">
    <source>
        <dbReference type="ARBA" id="ARBA00023180"/>
    </source>
</evidence>
<dbReference type="InterPro" id="IPR041201">
    <property type="entry name" value="PTPRJ_TM"/>
</dbReference>
<feature type="domain" description="Fibronectin type-III" evidence="15">
    <location>
        <begin position="179"/>
        <end position="269"/>
    </location>
</feature>
<gene>
    <name evidence="17" type="primary">LOC122131248</name>
</gene>
<evidence type="ECO:0000256" key="2">
    <source>
        <dbReference type="ARBA" id="ARBA00013064"/>
    </source>
</evidence>
<reference evidence="17" key="1">
    <citation type="submission" date="2025-08" db="UniProtKB">
        <authorList>
            <consortium name="RefSeq"/>
        </authorList>
    </citation>
    <scope>IDENTIFICATION</scope>
</reference>
<dbReference type="Proteomes" id="UP000515152">
    <property type="component" value="Unplaced"/>
</dbReference>
<dbReference type="GO" id="GO:0016020">
    <property type="term" value="C:membrane"/>
    <property type="evidence" value="ECO:0007669"/>
    <property type="project" value="UniProtKB-SubCell"/>
</dbReference>
<evidence type="ECO:0000256" key="11">
    <source>
        <dbReference type="ARBA" id="ARBA00051722"/>
    </source>
</evidence>
<feature type="non-terminal residue" evidence="17">
    <location>
        <position position="1"/>
    </location>
</feature>
<evidence type="ECO:0000259" key="15">
    <source>
        <dbReference type="PROSITE" id="PS50853"/>
    </source>
</evidence>
<dbReference type="PROSITE" id="PS50853">
    <property type="entry name" value="FN3"/>
    <property type="match status" value="5"/>
</dbReference>
<feature type="domain" description="Fibronectin type-III" evidence="15">
    <location>
        <begin position="89"/>
        <end position="175"/>
    </location>
</feature>
<dbReference type="InterPro" id="IPR016130">
    <property type="entry name" value="Tyr_Pase_AS"/>
</dbReference>
<dbReference type="CDD" id="cd00063">
    <property type="entry name" value="FN3"/>
    <property type="match status" value="5"/>
</dbReference>
<evidence type="ECO:0000256" key="5">
    <source>
        <dbReference type="ARBA" id="ARBA00022801"/>
    </source>
</evidence>
<dbReference type="OrthoDB" id="10253954at2759"/>
<dbReference type="GO" id="GO:0043235">
    <property type="term" value="C:receptor complex"/>
    <property type="evidence" value="ECO:0007669"/>
    <property type="project" value="TreeGrafter"/>
</dbReference>
<dbReference type="PROSITE" id="PS00383">
    <property type="entry name" value="TYR_PHOSPHATASE_1"/>
    <property type="match status" value="1"/>
</dbReference>
<dbReference type="AlphaFoldDB" id="A0A8M1KHQ4"/>
<evidence type="ECO:0000256" key="1">
    <source>
        <dbReference type="ARBA" id="ARBA00004479"/>
    </source>
</evidence>
<dbReference type="Pfam" id="PF00102">
    <property type="entry name" value="Y_phosphatase"/>
    <property type="match status" value="1"/>
</dbReference>
<sequence>PHPIRNLTAETLNTTAIELKWDRPEDYQSTYRYQVQISGCTSPNRDASTSEEKIIISSLPPGTSCRFSIYVEVMNGTRGEELNISRYTRPETVQPVISDHTNNSITVSWSRPNGNVESFEVLLNSSSNITRSPLLNSSVNSYEFKDLSAGKIYTATVTTKSGPFSEESEVNTTATYPNPPGDITMKNATTNYIFIKWTPALLMDNSDGFNYTVNISSSSGTTDYSTKALNQTLTNLKSGTPHIICVRTTGPLGLQSESVCSAHITTKPYPISNLRAEPLNTTAMKLKWDQPDEYKDTYKGCGSFSYVWLTDLQSNSVWMFYISCHLGPETVQPVISDHTNNSITVSWSRPNGNVESFEVLLNSSSNITRSLPLNSSINSYEFKDLSAGKIYTATVTTNSGPFSQESEVTTNATYPNPPRDIFIKKKTTKSIFVEWAPAFFMDDSDGFNYTVIISSSSGTADYSTKASYQNLTNLSSGTPHVICLRTTGPLGLQSESVCSEHVTTRPESVKSVQVDIVKETYMRWKWAPPPDSKDGYYYRVNLTNELDNINLTDVTNDLKLEFKQLIPGARYNITVTTFTSDGTDGSPVNNSACTDTSGLTEDQLKCVGKNHTPVLELEWKNPKGHNSGFKIKAKTNAEVNVHLGEEKTCNETCVYRIESDLTYSTEYSVTIWTVGCGKSGMITTTCKTGVTVPPVVSDNEKVEVRPPSHNKVELILDPIFLNSSNGPILEYGVLVSQSENPTFKKDDLVNSYDDWQKHQDLNYLAVLKKNEIKMEEISIIVGEDSPLREAYRNGPLTPTKTYSFAIVTCTALQMKTDKHVDIHGSICSISGFYKTVYLKQDPLVITTAVGATCGILTVCLCIAIAVFIFLKRKASRRPASDIPINTIRAKTSVPLLVEEFDAHYKKQSANTKCGFAEEFEDLKLVGTAQSTATASALENKSKNRYSNVLPYEPSRVKLSILGSQFGDYINANYIPGANSRKEFIASQGPLPATVNDFWRMIWEKNIRTIVMLTRCNEQGQVKCEQYWPAESKHYNNIIVKTTSEITLDDWALRDFEVKNVKNAETHSVRHLHFTAWPDHGVPESTELLINFRHLVREHMDQYSLHSPTVVHCSGGVNRTGTFIAIDRIIFHIERERMVDVSGIVYDMRMHRPFMVKTKCHYVFLNQCALDVIRSKMGTNENLTYQNTEATHIYEAI</sequence>
<proteinExistence type="inferred from homology"/>
<keyword evidence="4" id="KW-0732">Signal</keyword>
<dbReference type="GeneID" id="122131248"/>
<dbReference type="Pfam" id="PF18861">
    <property type="entry name" value="PTP_tm"/>
    <property type="match status" value="1"/>
</dbReference>
<dbReference type="PROSITE" id="PS50055">
    <property type="entry name" value="TYR_PHOSPHATASE_PTP"/>
    <property type="match status" value="1"/>
</dbReference>
<dbReference type="SMART" id="SM00060">
    <property type="entry name" value="FN3"/>
    <property type="match status" value="9"/>
</dbReference>
<dbReference type="RefSeq" id="XP_042562070.1">
    <property type="nucleotide sequence ID" value="XM_042706136.1"/>
</dbReference>
<comment type="subcellular location">
    <subcellularLocation>
        <location evidence="1">Membrane</location>
        <topology evidence="1">Single-pass type I membrane protein</topology>
    </subcellularLocation>
</comment>
<keyword evidence="5" id="KW-0378">Hydrolase</keyword>
<feature type="domain" description="Fibronectin type-III" evidence="15">
    <location>
        <begin position="508"/>
        <end position="599"/>
    </location>
</feature>
<dbReference type="InterPro" id="IPR000387">
    <property type="entry name" value="Tyr_Pase_dom"/>
</dbReference>
<protein>
    <recommendedName>
        <fullName evidence="2">protein-tyrosine-phosphatase</fullName>
        <ecNumber evidence="2">3.1.3.48</ecNumber>
    </recommendedName>
</protein>
<feature type="domain" description="Fibronectin type-III" evidence="15">
    <location>
        <begin position="327"/>
        <end position="413"/>
    </location>
</feature>
<feature type="domain" description="Fibronectin type-III" evidence="15">
    <location>
        <begin position="417"/>
        <end position="507"/>
    </location>
</feature>
<keyword evidence="8 12" id="KW-0472">Membrane</keyword>
<evidence type="ECO:0000313" key="17">
    <source>
        <dbReference type="RefSeq" id="XP_042562070.1"/>
    </source>
</evidence>
<keyword evidence="6" id="KW-0904">Protein phosphatase</keyword>
<feature type="transmembrane region" description="Helical" evidence="12">
    <location>
        <begin position="843"/>
        <end position="870"/>
    </location>
</feature>
<dbReference type="SMART" id="SM00404">
    <property type="entry name" value="PTPc_motif"/>
    <property type="match status" value="1"/>
</dbReference>
<organism evidence="16 17">
    <name type="scientific">Clupea harengus</name>
    <name type="common">Atlantic herring</name>
    <dbReference type="NCBI Taxonomy" id="7950"/>
    <lineage>
        <taxon>Eukaryota</taxon>
        <taxon>Metazoa</taxon>
        <taxon>Chordata</taxon>
        <taxon>Craniata</taxon>
        <taxon>Vertebrata</taxon>
        <taxon>Euteleostomi</taxon>
        <taxon>Actinopterygii</taxon>
        <taxon>Neopterygii</taxon>
        <taxon>Teleostei</taxon>
        <taxon>Clupei</taxon>
        <taxon>Clupeiformes</taxon>
        <taxon>Clupeoidei</taxon>
        <taxon>Clupeidae</taxon>
        <taxon>Clupea</taxon>
    </lineage>
</organism>
<evidence type="ECO:0000259" key="14">
    <source>
        <dbReference type="PROSITE" id="PS50056"/>
    </source>
</evidence>
<evidence type="ECO:0000256" key="4">
    <source>
        <dbReference type="ARBA" id="ARBA00022729"/>
    </source>
</evidence>
<dbReference type="InterPro" id="IPR050713">
    <property type="entry name" value="RTP_Phos/Ushers"/>
</dbReference>
<evidence type="ECO:0000256" key="12">
    <source>
        <dbReference type="SAM" id="Phobius"/>
    </source>
</evidence>
<dbReference type="InterPro" id="IPR003595">
    <property type="entry name" value="Tyr_Pase_cat"/>
</dbReference>
<evidence type="ECO:0000256" key="10">
    <source>
        <dbReference type="ARBA" id="ARBA00025789"/>
    </source>
</evidence>
<dbReference type="SMART" id="SM00194">
    <property type="entry name" value="PTPc"/>
    <property type="match status" value="1"/>
</dbReference>
<dbReference type="GO" id="GO:0004725">
    <property type="term" value="F:protein tyrosine phosphatase activity"/>
    <property type="evidence" value="ECO:0007669"/>
    <property type="project" value="UniProtKB-EC"/>
</dbReference>
<name>A0A8M1KHQ4_CLUHA</name>
<dbReference type="PANTHER" id="PTHR46957:SF10">
    <property type="entry name" value="PROTEIN TYROSINE PHOSPHATASE, RECEPTOR TYPE, H"/>
    <property type="match status" value="1"/>
</dbReference>
<dbReference type="InterPro" id="IPR003961">
    <property type="entry name" value="FN3_dom"/>
</dbReference>
<feature type="domain" description="Tyrosine-protein phosphatase" evidence="13">
    <location>
        <begin position="915"/>
        <end position="1171"/>
    </location>
</feature>
<evidence type="ECO:0000256" key="6">
    <source>
        <dbReference type="ARBA" id="ARBA00022912"/>
    </source>
</evidence>
<keyword evidence="9" id="KW-0325">Glycoprotein</keyword>
<dbReference type="KEGG" id="char:122131248"/>
<keyword evidence="7 12" id="KW-1133">Transmembrane helix</keyword>
<dbReference type="GO" id="GO:0032502">
    <property type="term" value="P:developmental process"/>
    <property type="evidence" value="ECO:0007669"/>
    <property type="project" value="UniProtKB-ARBA"/>
</dbReference>
<dbReference type="InterPro" id="IPR000242">
    <property type="entry name" value="PTP_cat"/>
</dbReference>
<dbReference type="EC" id="3.1.3.48" evidence="2"/>
<keyword evidence="16" id="KW-1185">Reference proteome</keyword>
<dbReference type="PANTHER" id="PTHR46957">
    <property type="entry name" value="CYTOKINE RECEPTOR"/>
    <property type="match status" value="1"/>
</dbReference>
<dbReference type="PROSITE" id="PS50056">
    <property type="entry name" value="TYR_PHOSPHATASE_2"/>
    <property type="match status" value="1"/>
</dbReference>
<evidence type="ECO:0000259" key="13">
    <source>
        <dbReference type="PROSITE" id="PS50055"/>
    </source>
</evidence>
<feature type="domain" description="Tyrosine specific protein phosphatases" evidence="14">
    <location>
        <begin position="1089"/>
        <end position="1162"/>
    </location>
</feature>
<comment type="catalytic activity">
    <reaction evidence="11">
        <text>O-phospho-L-tyrosyl-[protein] + H2O = L-tyrosyl-[protein] + phosphate</text>
        <dbReference type="Rhea" id="RHEA:10684"/>
        <dbReference type="Rhea" id="RHEA-COMP:10136"/>
        <dbReference type="Rhea" id="RHEA-COMP:20101"/>
        <dbReference type="ChEBI" id="CHEBI:15377"/>
        <dbReference type="ChEBI" id="CHEBI:43474"/>
        <dbReference type="ChEBI" id="CHEBI:46858"/>
        <dbReference type="ChEBI" id="CHEBI:61978"/>
        <dbReference type="EC" id="3.1.3.48"/>
    </reaction>
</comment>
<evidence type="ECO:0000313" key="16">
    <source>
        <dbReference type="Proteomes" id="UP000515152"/>
    </source>
</evidence>
<evidence type="ECO:0000256" key="3">
    <source>
        <dbReference type="ARBA" id="ARBA00022692"/>
    </source>
</evidence>
<dbReference type="Pfam" id="PF00041">
    <property type="entry name" value="fn3"/>
    <property type="match status" value="2"/>
</dbReference>
<evidence type="ECO:0000256" key="8">
    <source>
        <dbReference type="ARBA" id="ARBA00023136"/>
    </source>
</evidence>
<keyword evidence="3 12" id="KW-0812">Transmembrane</keyword>